<keyword evidence="2" id="KW-0175">Coiled coil</keyword>
<dbReference type="InterPro" id="IPR036883">
    <property type="entry name" value="PDCD5-like_sf"/>
</dbReference>
<proteinExistence type="inferred from homology"/>
<comment type="similarity">
    <text evidence="1">Belongs to the PDCD5 family.</text>
</comment>
<dbReference type="InterPro" id="IPR002836">
    <property type="entry name" value="PDCD5-like"/>
</dbReference>
<dbReference type="PIRSF" id="PIRSF015730">
    <property type="entry name" value="TFAR19"/>
    <property type="match status" value="1"/>
</dbReference>
<evidence type="ECO:0000256" key="1">
    <source>
        <dbReference type="ARBA" id="ARBA00010490"/>
    </source>
</evidence>
<sequence>MNNSNPLIARILSQEAFKRYQTLAQYRPKKVAKVDALLLNAYSRGLIANELSDQDFVRLLENIEEEKQNLEVKTIRRRKDDLDLEE</sequence>
<dbReference type="GO" id="GO:0005634">
    <property type="term" value="C:nucleus"/>
    <property type="evidence" value="ECO:0007669"/>
    <property type="project" value="TreeGrafter"/>
</dbReference>
<dbReference type="SUPFAM" id="SSF46950">
    <property type="entry name" value="Double-stranded DNA-binding domain"/>
    <property type="match status" value="1"/>
</dbReference>
<dbReference type="EMBL" id="AFBI03000013">
    <property type="protein sequence ID" value="EJW04781.1"/>
    <property type="molecule type" value="Genomic_DNA"/>
</dbReference>
<accession>J9DAK1</accession>
<dbReference type="Gene3D" id="1.10.8.140">
    <property type="entry name" value="PDCD5-like"/>
    <property type="match status" value="1"/>
</dbReference>
<evidence type="ECO:0000313" key="4">
    <source>
        <dbReference type="Proteomes" id="UP000003163"/>
    </source>
</evidence>
<dbReference type="Proteomes" id="UP000003163">
    <property type="component" value="Unassembled WGS sequence"/>
</dbReference>
<protein>
    <submittedName>
        <fullName evidence="3">Uncharacterized protein</fullName>
    </submittedName>
</protein>
<dbReference type="GO" id="GO:0003677">
    <property type="term" value="F:DNA binding"/>
    <property type="evidence" value="ECO:0007669"/>
    <property type="project" value="InterPro"/>
</dbReference>
<comment type="caution">
    <text evidence="3">The sequence shown here is derived from an EMBL/GenBank/DDBJ whole genome shotgun (WGS) entry which is preliminary data.</text>
</comment>
<dbReference type="GO" id="GO:0005829">
    <property type="term" value="C:cytosol"/>
    <property type="evidence" value="ECO:0007669"/>
    <property type="project" value="TreeGrafter"/>
</dbReference>
<dbReference type="InParanoid" id="J9DAK1"/>
<dbReference type="PANTHER" id="PTHR10840">
    <property type="entry name" value="PROGRAMMED CELL DEATH PROTEIN 5"/>
    <property type="match status" value="1"/>
</dbReference>
<dbReference type="AlphaFoldDB" id="J9DAK1"/>
<organism evidence="3 4">
    <name type="scientific">Edhazardia aedis (strain USNM 41457)</name>
    <name type="common">Microsporidian parasite</name>
    <dbReference type="NCBI Taxonomy" id="1003232"/>
    <lineage>
        <taxon>Eukaryota</taxon>
        <taxon>Fungi</taxon>
        <taxon>Fungi incertae sedis</taxon>
        <taxon>Microsporidia</taxon>
        <taxon>Edhazardia</taxon>
    </lineage>
</organism>
<dbReference type="STRING" id="1003232.J9DAK1"/>
<reference evidence="3 4" key="1">
    <citation type="submission" date="2011-08" db="EMBL/GenBank/DDBJ databases">
        <authorList>
            <person name="Liu Z.J."/>
            <person name="Shi F.L."/>
            <person name="Lu J.Q."/>
            <person name="Li M."/>
            <person name="Wang Z.L."/>
        </authorList>
    </citation>
    <scope>NUCLEOTIDE SEQUENCE [LARGE SCALE GENOMIC DNA]</scope>
    <source>
        <strain evidence="3 4">USNM 41457</strain>
    </source>
</reference>
<name>J9DAK1_EDHAE</name>
<feature type="coiled-coil region" evidence="2">
    <location>
        <begin position="53"/>
        <end position="80"/>
    </location>
</feature>
<dbReference type="VEuPathDB" id="MicrosporidiaDB:EDEG_01003"/>
<dbReference type="OrthoDB" id="10252486at2759"/>
<evidence type="ECO:0000256" key="2">
    <source>
        <dbReference type="SAM" id="Coils"/>
    </source>
</evidence>
<dbReference type="PANTHER" id="PTHR10840:SF0">
    <property type="entry name" value="PROGRAMMED CELL DEATH PROTEIN 5"/>
    <property type="match status" value="1"/>
</dbReference>
<gene>
    <name evidence="3" type="ORF">EDEG_01003</name>
</gene>
<evidence type="ECO:0000313" key="3">
    <source>
        <dbReference type="EMBL" id="EJW04781.1"/>
    </source>
</evidence>
<dbReference type="HOGENOM" id="CLU_2497882_0_0_1"/>
<keyword evidence="4" id="KW-1185">Reference proteome</keyword>
<dbReference type="Pfam" id="PF01984">
    <property type="entry name" value="dsDNA_bind"/>
    <property type="match status" value="1"/>
</dbReference>
<reference evidence="4" key="2">
    <citation type="submission" date="2015-07" db="EMBL/GenBank/DDBJ databases">
        <title>Contrasting host-pathogen interactions and genome evolution in two generalist and specialist microsporidian pathogens of mosquitoes.</title>
        <authorList>
            <consortium name="The Broad Institute Genomics Platform"/>
            <consortium name="The Broad Institute Genome Sequencing Center for Infectious Disease"/>
            <person name="Cuomo C.A."/>
            <person name="Sanscrainte N.D."/>
            <person name="Goldberg J.M."/>
            <person name="Heiman D."/>
            <person name="Young S."/>
            <person name="Zeng Q."/>
            <person name="Becnel J.J."/>
            <person name="Birren B.W."/>
        </authorList>
    </citation>
    <scope>NUCLEOTIDE SEQUENCE [LARGE SCALE GENOMIC DNA]</scope>
    <source>
        <strain evidence="4">USNM 41457</strain>
    </source>
</reference>